<reference evidence="2 3" key="1">
    <citation type="journal article" date="2003" name="Proc. Natl. Acad. Sci. U.S.A.">
        <title>Complete genome sequence of the marine planctomycete Pirellula sp. strain 1.</title>
        <authorList>
            <person name="Gloeckner F.O."/>
            <person name="Kube M."/>
            <person name="Bauer M."/>
            <person name="Teeling H."/>
            <person name="Lombardot T."/>
            <person name="Ludwig W."/>
            <person name="Gade D."/>
            <person name="Beck A."/>
            <person name="Borzym K."/>
            <person name="Heitmann K."/>
            <person name="Rabus R."/>
            <person name="Schlesner H."/>
            <person name="Amann R."/>
            <person name="Reinhardt R."/>
        </authorList>
    </citation>
    <scope>NUCLEOTIDE SEQUENCE [LARGE SCALE GENOMIC DNA]</scope>
    <source>
        <strain evidence="3">DSM 10527 / NCIMB 13988 / SH1</strain>
    </source>
</reference>
<dbReference type="EMBL" id="BX294154">
    <property type="protein sequence ID" value="CAD77492.1"/>
    <property type="molecule type" value="Genomic_DNA"/>
</dbReference>
<dbReference type="InParanoid" id="Q7UIX0"/>
<feature type="region of interest" description="Disordered" evidence="1">
    <location>
        <begin position="1"/>
        <end position="23"/>
    </location>
</feature>
<dbReference type="Proteomes" id="UP000001025">
    <property type="component" value="Chromosome"/>
</dbReference>
<protein>
    <submittedName>
        <fullName evidence="2">Uncharacterized protein</fullName>
    </submittedName>
</protein>
<proteinExistence type="predicted"/>
<accession>Q7UIX0</accession>
<dbReference type="STRING" id="243090.RB12281"/>
<evidence type="ECO:0000256" key="1">
    <source>
        <dbReference type="SAM" id="MobiDB-lite"/>
    </source>
</evidence>
<sequence length="406" mass="45781">MSGNYTGTKSITSLTSEQNMNRPSEVLTFQPLGEFTLPPTPADETIRRFAENIWRTLRREKEDPFISDDSLRIATTRKLNKIVPPPSCGPLLAEMKETFSDWTQDPEPAHWMQLVVLPPCDHSNVVRSWATEGDHVIIEPPDRQSILNGTADVSLPESTGEGVIVIPRLEEWFIRHRNGLKLLRRLLDHLAMMQRHCVIGCNSWAWGFFEKTVGADLVLPIGVTLHAFDADRLHAWFSNLVESGEAEGKVFRLNKNGEDIFQLNGEEGSPKSDYLMTLAARSLGIPWVAWHLWRSSLRLAPKDNNRIADQFPGEQALWVAELDDFHLPKNHVSTALLALHALLLHHSLTAEELSLVLPSVDESNLLVALLEAEFVQRDGDNYYCCPTAYPTIRQCLNDAGFPLDRL</sequence>
<organism evidence="2 3">
    <name type="scientific">Rhodopirellula baltica (strain DSM 10527 / NCIMB 13988 / SH1)</name>
    <dbReference type="NCBI Taxonomy" id="243090"/>
    <lineage>
        <taxon>Bacteria</taxon>
        <taxon>Pseudomonadati</taxon>
        <taxon>Planctomycetota</taxon>
        <taxon>Planctomycetia</taxon>
        <taxon>Pirellulales</taxon>
        <taxon>Pirellulaceae</taxon>
        <taxon>Rhodopirellula</taxon>
    </lineage>
</organism>
<dbReference type="HOGENOM" id="CLU_054939_0_0_0"/>
<feature type="compositionally biased region" description="Polar residues" evidence="1">
    <location>
        <begin position="1"/>
        <end position="22"/>
    </location>
</feature>
<keyword evidence="3" id="KW-1185">Reference proteome</keyword>
<dbReference type="OrthoDB" id="258935at2"/>
<dbReference type="PATRIC" id="fig|243090.15.peg.5927"/>
<dbReference type="eggNOG" id="ENOG502Z84B">
    <property type="taxonomic scope" value="Bacteria"/>
</dbReference>
<dbReference type="EnsemblBacteria" id="CAD77492">
    <property type="protein sequence ID" value="CAD77492"/>
    <property type="gene ID" value="RB12281"/>
</dbReference>
<evidence type="ECO:0000313" key="2">
    <source>
        <dbReference type="EMBL" id="CAD77492.1"/>
    </source>
</evidence>
<dbReference type="AlphaFoldDB" id="Q7UIX0"/>
<gene>
    <name evidence="2" type="ordered locus">RB12281</name>
</gene>
<evidence type="ECO:0000313" key="3">
    <source>
        <dbReference type="Proteomes" id="UP000001025"/>
    </source>
</evidence>
<name>Q7UIX0_RHOBA</name>
<dbReference type="KEGG" id="rba:RB12281"/>